<evidence type="ECO:0000313" key="2">
    <source>
        <dbReference type="Proteomes" id="UP001064048"/>
    </source>
</evidence>
<keyword evidence="2" id="KW-1185">Reference proteome</keyword>
<dbReference type="EMBL" id="CM046111">
    <property type="protein sequence ID" value="KAI8425245.1"/>
    <property type="molecule type" value="Genomic_DNA"/>
</dbReference>
<accession>A0ACC0JMZ6</accession>
<organism evidence="1 2">
    <name type="scientific">Choristoneura fumiferana</name>
    <name type="common">Spruce budworm moth</name>
    <name type="synonym">Archips fumiferana</name>
    <dbReference type="NCBI Taxonomy" id="7141"/>
    <lineage>
        <taxon>Eukaryota</taxon>
        <taxon>Metazoa</taxon>
        <taxon>Ecdysozoa</taxon>
        <taxon>Arthropoda</taxon>
        <taxon>Hexapoda</taxon>
        <taxon>Insecta</taxon>
        <taxon>Pterygota</taxon>
        <taxon>Neoptera</taxon>
        <taxon>Endopterygota</taxon>
        <taxon>Lepidoptera</taxon>
        <taxon>Glossata</taxon>
        <taxon>Ditrysia</taxon>
        <taxon>Tortricoidea</taxon>
        <taxon>Tortricidae</taxon>
        <taxon>Tortricinae</taxon>
        <taxon>Choristoneura</taxon>
    </lineage>
</organism>
<evidence type="ECO:0000313" key="1">
    <source>
        <dbReference type="EMBL" id="KAI8425245.1"/>
    </source>
</evidence>
<comment type="caution">
    <text evidence="1">The sequence shown here is derived from an EMBL/GenBank/DDBJ whole genome shotgun (WGS) entry which is preliminary data.</text>
</comment>
<sequence length="1095" mass="123859">MHPVFYLALLAGGSCVAHYRGFDNNLVERDEPQEIESNLVECPVCEDSSWLPNNEACNISVENKLYKRCAYGVYINDVCGKRRDCYRFPPASYNGCSKMQENGKYCEYCGFVDDEYDEHSLLVHQQTPKHICNKILYMYKQKKKGFSRNGDGILIFGRAESLPFDGAVVTKEPPTKSFIKPGIEVKFLGGDVGQYEMPLMFTFYRESDKKNFVFVREMVVSVQTYKTEKWSAKSPYSNSDWNHAEKFIVSTDHVPFNSLYKIPPLLKKLLPHGLEEDALEKIKETTEVKLQLRKVMIATRAIFDKGITPENYMLYFHHLLWWYNPLIQSNEEQRSAVQHILSKSSQRAPSVMPPELIPVSNGSDYANAYSVTNYAMSAYRIVMSHLFIDEAAQASEPAALVPVCGLLARTGTLVLAGDPQQLGPVCISRDAKERGLGKSLMARLRSDYANLYESDPNYITMLVKNFRNAPDILHLPNQLFYHGNLKGGESAVVFHSVNSREQRMGKAPSFFNEKELDMLKMYTKALVEKHDVKPVDIGIIAPYIRQVYKMKSWLISNAAAGLDAVEIGTVEAFQGKEKRVILVSTVRANCRLLDYDAKYGLGFLVDDKAKLIIIGNPSCLGRDEKWRKYMAHCSDLKCYFGRESEQLQRTSDLLTEVAINRNKQKENKMSENESLRTGVSKEKLKEEVRQYLEEMGLEKKLHVIRWMGVVFLKIAFMMKIGIYVNEPAVLKGLLKALHRLNDNFGNIYINLGAPLSVREYLNNAASDNTERLKPVDLQQLTQAQFQNVQDIANYVITLQQRNTVATISNLLALVLMQSLMNGTALELNEVLKQVEWMVVVLRALGASVFENDVSSSVARVLVIHDKMMRLDRKNRLRLLSIEVVDVSVEVKKKMKGHILKAETMANAVPIIQLQLYVNPMLHYLVPPAVLAVIVTRAPLAREQLNFADSLEYCLQNKVIVTDGDTFVPGSDDKVSYLLKWAVWPALSTLLICADVMAQNPRCTHKLALQLVQEAGEARRRHPYCLSMDAAGNCLAGLALAGALVRDKSEQEQTYEIVPPVLEQCRRLVSSVLPEFNVDFTASNPVILDHKFASRL</sequence>
<reference evidence="1 2" key="1">
    <citation type="journal article" date="2022" name="Genome Biol. Evol.">
        <title>The Spruce Budworm Genome: Reconstructing the Evolutionary History of Antifreeze Proteins.</title>
        <authorList>
            <person name="Beliveau C."/>
            <person name="Gagne P."/>
            <person name="Picq S."/>
            <person name="Vernygora O."/>
            <person name="Keeling C.I."/>
            <person name="Pinkney K."/>
            <person name="Doucet D."/>
            <person name="Wen F."/>
            <person name="Johnston J.S."/>
            <person name="Maaroufi H."/>
            <person name="Boyle B."/>
            <person name="Laroche J."/>
            <person name="Dewar K."/>
            <person name="Juretic N."/>
            <person name="Blackburn G."/>
            <person name="Nisole A."/>
            <person name="Brunet B."/>
            <person name="Brandao M."/>
            <person name="Lumley L."/>
            <person name="Duan J."/>
            <person name="Quan G."/>
            <person name="Lucarotti C.J."/>
            <person name="Roe A.D."/>
            <person name="Sperling F.A.H."/>
            <person name="Levesque R.C."/>
            <person name="Cusson M."/>
        </authorList>
    </citation>
    <scope>NUCLEOTIDE SEQUENCE [LARGE SCALE GENOMIC DNA]</scope>
    <source>
        <strain evidence="1">Glfc:IPQL:Cfum</strain>
    </source>
</reference>
<name>A0ACC0JMZ6_CHOFU</name>
<dbReference type="Proteomes" id="UP001064048">
    <property type="component" value="Chromosome 11"/>
</dbReference>
<gene>
    <name evidence="1" type="ORF">MSG28_007044</name>
</gene>
<protein>
    <submittedName>
        <fullName evidence="1">Uncharacterized protein</fullName>
    </submittedName>
</protein>
<proteinExistence type="predicted"/>